<evidence type="ECO:0000313" key="3">
    <source>
        <dbReference type="Proteomes" id="UP001642260"/>
    </source>
</evidence>
<dbReference type="EMBL" id="CAKOAT010534043">
    <property type="protein sequence ID" value="CAH8381946.1"/>
    <property type="molecule type" value="Genomic_DNA"/>
</dbReference>
<evidence type="ECO:0000313" key="2">
    <source>
        <dbReference type="EMBL" id="CAH8381946.1"/>
    </source>
</evidence>
<feature type="region of interest" description="Disordered" evidence="1">
    <location>
        <begin position="20"/>
        <end position="47"/>
    </location>
</feature>
<protein>
    <submittedName>
        <fullName evidence="2">Uncharacterized protein</fullName>
    </submittedName>
</protein>
<reference evidence="2 3" key="1">
    <citation type="submission" date="2022-03" db="EMBL/GenBank/DDBJ databases">
        <authorList>
            <person name="Macdonald S."/>
            <person name="Ahmed S."/>
            <person name="Newling K."/>
        </authorList>
    </citation>
    <scope>NUCLEOTIDE SEQUENCE [LARGE SCALE GENOMIC DNA]</scope>
</reference>
<keyword evidence="3" id="KW-1185">Reference proteome</keyword>
<accession>A0ABC8LEH9</accession>
<gene>
    <name evidence="2" type="ORF">ERUC_LOCUS34429</name>
</gene>
<organism evidence="2 3">
    <name type="scientific">Eruca vesicaria subsp. sativa</name>
    <name type="common">Garden rocket</name>
    <name type="synonym">Eruca sativa</name>
    <dbReference type="NCBI Taxonomy" id="29727"/>
    <lineage>
        <taxon>Eukaryota</taxon>
        <taxon>Viridiplantae</taxon>
        <taxon>Streptophyta</taxon>
        <taxon>Embryophyta</taxon>
        <taxon>Tracheophyta</taxon>
        <taxon>Spermatophyta</taxon>
        <taxon>Magnoliopsida</taxon>
        <taxon>eudicotyledons</taxon>
        <taxon>Gunneridae</taxon>
        <taxon>Pentapetalae</taxon>
        <taxon>rosids</taxon>
        <taxon>malvids</taxon>
        <taxon>Brassicales</taxon>
        <taxon>Brassicaceae</taxon>
        <taxon>Brassiceae</taxon>
        <taxon>Eruca</taxon>
    </lineage>
</organism>
<dbReference type="AlphaFoldDB" id="A0ABC8LEH9"/>
<proteinExistence type="predicted"/>
<feature type="region of interest" description="Disordered" evidence="1">
    <location>
        <begin position="179"/>
        <end position="229"/>
    </location>
</feature>
<sequence>MVLITSLDYICVQWQSKNTQMKDQSLSQTSPTTPRRMPLGRNLNAQDFPPIIEAPTTEEFLEEIQGATLRYVNVEDPNESAARRLRVLQSEMDGTVEETVGRITQGTATDINTPPPIPTAEQVLDDIQKATLQYTNVADPIERAARMQRVLQSEIDGSVEETVAGIIQASSEAHNLHSITSVPVPQITTTATRSSTQGQPSRRRGRPARSQDIRISPKVFKGSSSWKHY</sequence>
<evidence type="ECO:0000256" key="1">
    <source>
        <dbReference type="SAM" id="MobiDB-lite"/>
    </source>
</evidence>
<comment type="caution">
    <text evidence="2">The sequence shown here is derived from an EMBL/GenBank/DDBJ whole genome shotgun (WGS) entry which is preliminary data.</text>
</comment>
<feature type="compositionally biased region" description="Polar residues" evidence="1">
    <location>
        <begin position="179"/>
        <end position="200"/>
    </location>
</feature>
<name>A0ABC8LEH9_ERUVS</name>
<feature type="compositionally biased region" description="Polar residues" evidence="1">
    <location>
        <begin position="20"/>
        <end position="33"/>
    </location>
</feature>
<dbReference type="Proteomes" id="UP001642260">
    <property type="component" value="Unassembled WGS sequence"/>
</dbReference>